<dbReference type="GO" id="GO:0004343">
    <property type="term" value="F:glucosamine 6-phosphate N-acetyltransferase activity"/>
    <property type="evidence" value="ECO:0007669"/>
    <property type="project" value="UniProtKB-UniRule"/>
</dbReference>
<dbReference type="GO" id="GO:0006044">
    <property type="term" value="P:N-acetylglucosamine metabolic process"/>
    <property type="evidence" value="ECO:0007669"/>
    <property type="project" value="UniProtKB-ARBA"/>
</dbReference>
<evidence type="ECO:0000313" key="13">
    <source>
        <dbReference type="EMBL" id="SZX62511.1"/>
    </source>
</evidence>
<dbReference type="PANTHER" id="PTHR13355">
    <property type="entry name" value="GLUCOSAMINE 6-PHOSPHATE N-ACETYLTRANSFERASE"/>
    <property type="match status" value="1"/>
</dbReference>
<comment type="subunit">
    <text evidence="5 11">Homodimer.</text>
</comment>
<evidence type="ECO:0000256" key="6">
    <source>
        <dbReference type="ARBA" id="ARBA00022679"/>
    </source>
</evidence>
<comment type="pathway">
    <text evidence="3 11">Nucleotide-sugar biosynthesis; UDP-N-acetyl-alpha-D-glucosamine biosynthesis; N-acetyl-alpha-D-glucosamine 1-phosphate from alpha-D-glucosamine 6-phosphate (route I): step 1/2.</text>
</comment>
<accession>A0A383VBD8</accession>
<dbReference type="PANTHER" id="PTHR13355:SF11">
    <property type="entry name" value="GLUCOSAMINE 6-PHOSPHATE N-ACETYLTRANSFERASE"/>
    <property type="match status" value="1"/>
</dbReference>
<dbReference type="Gene3D" id="3.40.630.30">
    <property type="match status" value="1"/>
</dbReference>
<proteinExistence type="inferred from homology"/>
<evidence type="ECO:0000256" key="10">
    <source>
        <dbReference type="ARBA" id="ARBA00048964"/>
    </source>
</evidence>
<dbReference type="SUPFAM" id="SSF55729">
    <property type="entry name" value="Acyl-CoA N-acyltransferases (Nat)"/>
    <property type="match status" value="1"/>
</dbReference>
<dbReference type="FunFam" id="3.40.630.30:FF:000048">
    <property type="entry name" value="Glucosamine 6-phosphate N-acetyltransferase"/>
    <property type="match status" value="1"/>
</dbReference>
<dbReference type="CDD" id="cd04301">
    <property type="entry name" value="NAT_SF"/>
    <property type="match status" value="1"/>
</dbReference>
<dbReference type="InterPro" id="IPR039143">
    <property type="entry name" value="GNPNAT1-like"/>
</dbReference>
<evidence type="ECO:0000256" key="5">
    <source>
        <dbReference type="ARBA" id="ARBA00011738"/>
    </source>
</evidence>
<keyword evidence="8" id="KW-0472">Membrane</keyword>
<evidence type="ECO:0000256" key="11">
    <source>
        <dbReference type="RuleBase" id="RU365086"/>
    </source>
</evidence>
<reference evidence="13 15" key="1">
    <citation type="submission" date="2016-10" db="EMBL/GenBank/DDBJ databases">
        <authorList>
            <person name="Cai Z."/>
        </authorList>
    </citation>
    <scope>NUCLEOTIDE SEQUENCE [LARGE SCALE GENOMIC DNA]</scope>
</reference>
<evidence type="ECO:0000256" key="4">
    <source>
        <dbReference type="ARBA" id="ARBA00006048"/>
    </source>
</evidence>
<dbReference type="EC" id="2.3.1.4" evidence="11"/>
<dbReference type="InterPro" id="IPR016181">
    <property type="entry name" value="Acyl_CoA_acyltransferase"/>
</dbReference>
<sequence>MSAASNLLVRKLEVDDFGKGFLALLAQLTTVGRVNQDEFTGRWWELNDNPDYYIAVAEDTSKSQLLGTAALIIERKFIHSCGKVGHIEDVVVDEAARGHNLGHRLIDELVRVARQQGCYKVILDCAEHNIPFYEKCGLSRKEVQMVKYLDR</sequence>
<dbReference type="GO" id="GO:0006048">
    <property type="term" value="P:UDP-N-acetylglucosamine biosynthetic process"/>
    <property type="evidence" value="ECO:0007669"/>
    <property type="project" value="UniProtKB-UniRule"/>
</dbReference>
<dbReference type="GO" id="GO:0005789">
    <property type="term" value="C:endoplasmic reticulum membrane"/>
    <property type="evidence" value="ECO:0007669"/>
    <property type="project" value="UniProtKB-SubCell"/>
</dbReference>
<keyword evidence="6 11" id="KW-0808">Transferase</keyword>
<dbReference type="STRING" id="3088.A0A383VBD8"/>
<protein>
    <recommendedName>
        <fullName evidence="11">Glucosamine 6-phosphate N-acetyltransferase</fullName>
        <ecNumber evidence="11">2.3.1.4</ecNumber>
    </recommendedName>
</protein>
<evidence type="ECO:0000259" key="12">
    <source>
        <dbReference type="PROSITE" id="PS51186"/>
    </source>
</evidence>
<evidence type="ECO:0000256" key="1">
    <source>
        <dbReference type="ARBA" id="ARBA00004184"/>
    </source>
</evidence>
<gene>
    <name evidence="14" type="ORF">BQ4739_LOCUS18509</name>
    <name evidence="13" type="ORF">BQ4739_LOCUS3092</name>
</gene>
<dbReference type="AlphaFoldDB" id="A0A383VBD8"/>
<feature type="domain" description="N-acetyltransferase" evidence="12">
    <location>
        <begin position="7"/>
        <end position="151"/>
    </location>
</feature>
<name>A0A383VBD8_TETOB</name>
<evidence type="ECO:0000256" key="2">
    <source>
        <dbReference type="ARBA" id="ARBA00004586"/>
    </source>
</evidence>
<evidence type="ECO:0000256" key="9">
    <source>
        <dbReference type="ARBA" id="ARBA00023315"/>
    </source>
</evidence>
<keyword evidence="15" id="KW-1185">Reference proteome</keyword>
<keyword evidence="7" id="KW-0256">Endoplasmic reticulum</keyword>
<evidence type="ECO:0000256" key="3">
    <source>
        <dbReference type="ARBA" id="ARBA00004832"/>
    </source>
</evidence>
<dbReference type="InterPro" id="IPR000182">
    <property type="entry name" value="GNAT_dom"/>
</dbReference>
<dbReference type="EMBL" id="FNXT01000235">
    <property type="protein sequence ID" value="SZX62511.1"/>
    <property type="molecule type" value="Genomic_DNA"/>
</dbReference>
<dbReference type="Proteomes" id="UP000256970">
    <property type="component" value="Unassembled WGS sequence"/>
</dbReference>
<comment type="catalytic activity">
    <reaction evidence="10 11">
        <text>D-glucosamine 6-phosphate + acetyl-CoA = N-acetyl-D-glucosamine 6-phosphate + CoA + H(+)</text>
        <dbReference type="Rhea" id="RHEA:10292"/>
        <dbReference type="ChEBI" id="CHEBI:15378"/>
        <dbReference type="ChEBI" id="CHEBI:57287"/>
        <dbReference type="ChEBI" id="CHEBI:57288"/>
        <dbReference type="ChEBI" id="CHEBI:57513"/>
        <dbReference type="ChEBI" id="CHEBI:58725"/>
        <dbReference type="EC" id="2.3.1.4"/>
    </reaction>
</comment>
<comment type="subcellular location">
    <subcellularLocation>
        <location evidence="1">Endomembrane system</location>
        <topology evidence="1">Peripheral membrane protein</topology>
    </subcellularLocation>
    <subcellularLocation>
        <location evidence="2">Endoplasmic reticulum membrane</location>
    </subcellularLocation>
</comment>
<comment type="similarity">
    <text evidence="4 11">Belongs to the acetyltransferase family. GNA1 subfamily.</text>
</comment>
<dbReference type="UniPathway" id="UPA00113">
    <property type="reaction ID" value="UER00529"/>
</dbReference>
<dbReference type="PROSITE" id="PS51186">
    <property type="entry name" value="GNAT"/>
    <property type="match status" value="1"/>
</dbReference>
<evidence type="ECO:0000256" key="7">
    <source>
        <dbReference type="ARBA" id="ARBA00022824"/>
    </source>
</evidence>
<organism evidence="13 15">
    <name type="scientific">Tetradesmus obliquus</name>
    <name type="common">Green alga</name>
    <name type="synonym">Acutodesmus obliquus</name>
    <dbReference type="NCBI Taxonomy" id="3088"/>
    <lineage>
        <taxon>Eukaryota</taxon>
        <taxon>Viridiplantae</taxon>
        <taxon>Chlorophyta</taxon>
        <taxon>core chlorophytes</taxon>
        <taxon>Chlorophyceae</taxon>
        <taxon>CS clade</taxon>
        <taxon>Sphaeropleales</taxon>
        <taxon>Scenedesmaceae</taxon>
        <taxon>Tetradesmus</taxon>
    </lineage>
</organism>
<evidence type="ECO:0000256" key="8">
    <source>
        <dbReference type="ARBA" id="ARBA00023136"/>
    </source>
</evidence>
<keyword evidence="9 11" id="KW-0012">Acyltransferase</keyword>
<evidence type="ECO:0000313" key="14">
    <source>
        <dbReference type="EMBL" id="SZX78195.1"/>
    </source>
</evidence>
<dbReference type="EMBL" id="FNXT01001308">
    <property type="protein sequence ID" value="SZX78195.1"/>
    <property type="molecule type" value="Genomic_DNA"/>
</dbReference>
<dbReference type="Pfam" id="PF00583">
    <property type="entry name" value="Acetyltransf_1"/>
    <property type="match status" value="1"/>
</dbReference>
<evidence type="ECO:0000313" key="15">
    <source>
        <dbReference type="Proteomes" id="UP000256970"/>
    </source>
</evidence>